<reference evidence="6" key="1">
    <citation type="submission" date="2014-09" db="EMBL/GenBank/DDBJ databases">
        <title>Vibrio variabilis JCM 19239. (C206) whole genome shotgun sequence.</title>
        <authorList>
            <person name="Sawabe T."/>
            <person name="Meirelles P."/>
            <person name="Nakanishi M."/>
            <person name="Sayaka M."/>
            <person name="Hattori M."/>
            <person name="Ohkuma M."/>
        </authorList>
    </citation>
    <scope>NUCLEOTIDE SEQUENCE [LARGE SCALE GENOMIC DNA]</scope>
    <source>
        <strain evidence="6">JCM 19239</strain>
    </source>
</reference>
<accession>A0ABQ0J6L9</accession>
<reference evidence="6" key="2">
    <citation type="submission" date="2014-09" db="EMBL/GenBank/DDBJ databases">
        <authorList>
            <consortium name="NBRP consortium"/>
            <person name="Sawabe T."/>
            <person name="Meirelles P."/>
            <person name="Nakanishi M."/>
            <person name="Sayaka M."/>
            <person name="Hattori M."/>
            <person name="Ohkuma M."/>
        </authorList>
    </citation>
    <scope>NUCLEOTIDE SEQUENCE [LARGE SCALE GENOMIC DNA]</scope>
    <source>
        <strain evidence="6">JCM 19239</strain>
    </source>
</reference>
<dbReference type="Pfam" id="PF13378">
    <property type="entry name" value="MR_MLE_C"/>
    <property type="match status" value="1"/>
</dbReference>
<dbReference type="EMBL" id="BBMS01000004">
    <property type="protein sequence ID" value="GAL24424.1"/>
    <property type="molecule type" value="Genomic_DNA"/>
</dbReference>
<protein>
    <submittedName>
        <fullName evidence="5">Muconate cycloisomerase</fullName>
        <ecNumber evidence="5">5.5.1.1</ecNumber>
    </submittedName>
</protein>
<organism evidence="5 6">
    <name type="scientific">Vibrio variabilis</name>
    <dbReference type="NCBI Taxonomy" id="990271"/>
    <lineage>
        <taxon>Bacteria</taxon>
        <taxon>Pseudomonadati</taxon>
        <taxon>Pseudomonadota</taxon>
        <taxon>Gammaproteobacteria</taxon>
        <taxon>Vibrionales</taxon>
        <taxon>Vibrionaceae</taxon>
        <taxon>Vibrio</taxon>
    </lineage>
</organism>
<evidence type="ECO:0000256" key="1">
    <source>
        <dbReference type="ARBA" id="ARBA00001946"/>
    </source>
</evidence>
<keyword evidence="6" id="KW-1185">Reference proteome</keyword>
<dbReference type="CDD" id="cd03316">
    <property type="entry name" value="MR_like"/>
    <property type="match status" value="1"/>
</dbReference>
<gene>
    <name evidence="5" type="ORF">JCM19239_1878</name>
</gene>
<dbReference type="InterPro" id="IPR046945">
    <property type="entry name" value="RHMD-like"/>
</dbReference>
<proteinExistence type="predicted"/>
<keyword evidence="2" id="KW-0479">Metal-binding</keyword>
<dbReference type="PANTHER" id="PTHR13794:SF58">
    <property type="entry name" value="MITOCHONDRIAL ENOLASE SUPERFAMILY MEMBER 1"/>
    <property type="match status" value="1"/>
</dbReference>
<dbReference type="Proteomes" id="UP000029223">
    <property type="component" value="Unassembled WGS sequence"/>
</dbReference>
<dbReference type="SMART" id="SM00922">
    <property type="entry name" value="MR_MLE"/>
    <property type="match status" value="1"/>
</dbReference>
<evidence type="ECO:0000259" key="4">
    <source>
        <dbReference type="SMART" id="SM00922"/>
    </source>
</evidence>
<dbReference type="SFLD" id="SFLDS00001">
    <property type="entry name" value="Enolase"/>
    <property type="match status" value="1"/>
</dbReference>
<keyword evidence="3" id="KW-0460">Magnesium</keyword>
<evidence type="ECO:0000256" key="3">
    <source>
        <dbReference type="ARBA" id="ARBA00022842"/>
    </source>
</evidence>
<dbReference type="SUPFAM" id="SSF51604">
    <property type="entry name" value="Enolase C-terminal domain-like"/>
    <property type="match status" value="1"/>
</dbReference>
<keyword evidence="5" id="KW-0413">Isomerase</keyword>
<comment type="cofactor">
    <cofactor evidence="1">
        <name>Mg(2+)</name>
        <dbReference type="ChEBI" id="CHEBI:18420"/>
    </cofactor>
</comment>
<name>A0ABQ0J6L9_9VIBR</name>
<evidence type="ECO:0000256" key="2">
    <source>
        <dbReference type="ARBA" id="ARBA00022723"/>
    </source>
</evidence>
<dbReference type="Gene3D" id="3.20.20.120">
    <property type="entry name" value="Enolase-like C-terminal domain"/>
    <property type="match status" value="1"/>
</dbReference>
<feature type="domain" description="Mandelate racemase/muconate lactonizing enzyme C-terminal" evidence="4">
    <location>
        <begin position="137"/>
        <end position="237"/>
    </location>
</feature>
<sequence>MKITGWRSLTTIHRWSRPVGDINGIVTSGETEVPILILETDCGVNGVGLGAHGDIERLFPAIDGEDPRAVSALYDRMHRWVFKSGHCGSAFGTIGVLDMALWDLKAKLAEQPLWRLLGGRDSSVPCYASGLDYGLDHNELLGLHDQFVDRGFTSFKLKGGLDIEHDLERLSSLYELYQKNCKSPAIMIDVNEAMNPKQAIRYAKAIEKYFELSWIEEPVRRWDAEGHALVRNQSNCAVATGENLTGIEQFLPLLKHGSADILQAGMCWGISHFIRLSHLAHAYGLPVSPVSYNANPVAHATTAIPNHISCEVQDLSFPEGLTVDQTIENGGINLGKQHGLGISIDEAAISQLASAGWSSPKGPHVRSDRAGLSLKSQFSHSHSVNKV</sequence>
<dbReference type="EC" id="5.5.1.1" evidence="5"/>
<comment type="caution">
    <text evidence="5">The sequence shown here is derived from an EMBL/GenBank/DDBJ whole genome shotgun (WGS) entry which is preliminary data.</text>
</comment>
<evidence type="ECO:0000313" key="5">
    <source>
        <dbReference type="EMBL" id="GAL24424.1"/>
    </source>
</evidence>
<dbReference type="Gene3D" id="3.30.390.10">
    <property type="entry name" value="Enolase-like, N-terminal domain"/>
    <property type="match status" value="1"/>
</dbReference>
<dbReference type="InterPro" id="IPR029065">
    <property type="entry name" value="Enolase_C-like"/>
</dbReference>
<dbReference type="PANTHER" id="PTHR13794">
    <property type="entry name" value="ENOLASE SUPERFAMILY, MANDELATE RACEMASE"/>
    <property type="match status" value="1"/>
</dbReference>
<dbReference type="InterPro" id="IPR013341">
    <property type="entry name" value="Mandelate_racemase_N_dom"/>
</dbReference>
<dbReference type="SUPFAM" id="SSF54826">
    <property type="entry name" value="Enolase N-terminal domain-like"/>
    <property type="match status" value="1"/>
</dbReference>
<dbReference type="GO" id="GO:0018849">
    <property type="term" value="F:muconate cycloisomerase activity"/>
    <property type="evidence" value="ECO:0007669"/>
    <property type="project" value="UniProtKB-EC"/>
</dbReference>
<dbReference type="InterPro" id="IPR036849">
    <property type="entry name" value="Enolase-like_C_sf"/>
</dbReference>
<dbReference type="InterPro" id="IPR013342">
    <property type="entry name" value="Mandelate_racemase_C"/>
</dbReference>
<dbReference type="Pfam" id="PF02746">
    <property type="entry name" value="MR_MLE_N"/>
    <property type="match status" value="1"/>
</dbReference>
<dbReference type="InterPro" id="IPR029017">
    <property type="entry name" value="Enolase-like_N"/>
</dbReference>
<evidence type="ECO:0000313" key="6">
    <source>
        <dbReference type="Proteomes" id="UP000029223"/>
    </source>
</evidence>